<gene>
    <name evidence="2" type="ORF">PPROV_001040600</name>
</gene>
<proteinExistence type="predicted"/>
<feature type="domain" description="Metallo-beta-lactamase" evidence="1">
    <location>
        <begin position="28"/>
        <end position="180"/>
    </location>
</feature>
<dbReference type="InterPro" id="IPR001279">
    <property type="entry name" value="Metallo-B-lactamas"/>
</dbReference>
<dbReference type="GO" id="GO:0004416">
    <property type="term" value="F:hydroxyacylglutathione hydrolase activity"/>
    <property type="evidence" value="ECO:0007669"/>
    <property type="project" value="TreeGrafter"/>
</dbReference>
<reference evidence="2" key="1">
    <citation type="submission" date="2020-10" db="EMBL/GenBank/DDBJ databases">
        <title>Unveiling of a novel bifunctional photoreceptor, Dualchrome1, isolated from a cosmopolitan green alga.</title>
        <authorList>
            <person name="Suzuki S."/>
            <person name="Kawachi M."/>
        </authorList>
    </citation>
    <scope>NUCLEOTIDE SEQUENCE</scope>
    <source>
        <strain evidence="2">NIES 2893</strain>
    </source>
</reference>
<dbReference type="AlphaFoldDB" id="A0A830HXH3"/>
<dbReference type="Gene3D" id="3.60.15.10">
    <property type="entry name" value="Ribonuclease Z/Hydroxyacylglutathione hydrolase-like"/>
    <property type="match status" value="1"/>
</dbReference>
<evidence type="ECO:0000313" key="3">
    <source>
        <dbReference type="Proteomes" id="UP000660262"/>
    </source>
</evidence>
<dbReference type="Pfam" id="PF00753">
    <property type="entry name" value="Lactamase_B"/>
    <property type="match status" value="1"/>
</dbReference>
<dbReference type="InterPro" id="IPR036866">
    <property type="entry name" value="RibonucZ/Hydroxyglut_hydro"/>
</dbReference>
<dbReference type="PANTHER" id="PTHR11935:SF94">
    <property type="entry name" value="TENZING NORGAY, ISOFORM C"/>
    <property type="match status" value="1"/>
</dbReference>
<dbReference type="EMBL" id="BNJQ01000036">
    <property type="protein sequence ID" value="GHP11678.1"/>
    <property type="molecule type" value="Genomic_DNA"/>
</dbReference>
<dbReference type="Proteomes" id="UP000660262">
    <property type="component" value="Unassembled WGS sequence"/>
</dbReference>
<dbReference type="OrthoDB" id="515692at2759"/>
<sequence>MSTSAKPTTKEYNLPNNLTVIQFRALSDNYGYLVHKGQHTASLIHAILAHYGFQLTHILNTHHHADHAGGNADLLSLYPDCEVVGPANERIPCITTPVGENDVVFNNLATVYDTPGHTSSSVRVPTPAGSDRRMMTLTTRIVQGSRMAEIEAGTFFRLSYPEELAKVSFEAGTWRLTPDDRLCGLVVDFQGGGEAADSN</sequence>
<keyword evidence="3" id="KW-1185">Reference proteome</keyword>
<name>A0A830HXH3_9CHLO</name>
<protein>
    <recommendedName>
        <fullName evidence="1">Metallo-beta-lactamase domain-containing protein</fullName>
    </recommendedName>
</protein>
<accession>A0A830HXH3</accession>
<evidence type="ECO:0000259" key="1">
    <source>
        <dbReference type="SMART" id="SM00849"/>
    </source>
</evidence>
<dbReference type="SMART" id="SM00849">
    <property type="entry name" value="Lactamase_B"/>
    <property type="match status" value="1"/>
</dbReference>
<organism evidence="2 3">
    <name type="scientific">Pycnococcus provasolii</name>
    <dbReference type="NCBI Taxonomy" id="41880"/>
    <lineage>
        <taxon>Eukaryota</taxon>
        <taxon>Viridiplantae</taxon>
        <taxon>Chlorophyta</taxon>
        <taxon>Pseudoscourfieldiophyceae</taxon>
        <taxon>Pseudoscourfieldiales</taxon>
        <taxon>Pycnococcaceae</taxon>
        <taxon>Pycnococcus</taxon>
    </lineage>
</organism>
<evidence type="ECO:0000313" key="2">
    <source>
        <dbReference type="EMBL" id="GHP11678.1"/>
    </source>
</evidence>
<comment type="caution">
    <text evidence="2">The sequence shown here is derived from an EMBL/GenBank/DDBJ whole genome shotgun (WGS) entry which is preliminary data.</text>
</comment>
<dbReference type="PANTHER" id="PTHR11935">
    <property type="entry name" value="BETA LACTAMASE DOMAIN"/>
    <property type="match status" value="1"/>
</dbReference>
<dbReference type="SUPFAM" id="SSF56281">
    <property type="entry name" value="Metallo-hydrolase/oxidoreductase"/>
    <property type="match status" value="1"/>
</dbReference>